<feature type="transmembrane region" description="Helical" evidence="1">
    <location>
        <begin position="151"/>
        <end position="169"/>
    </location>
</feature>
<keyword evidence="3" id="KW-1185">Reference proteome</keyword>
<proteinExistence type="predicted"/>
<dbReference type="EMBL" id="AAXW01000067">
    <property type="protein sequence ID" value="EAZ88766.1"/>
    <property type="molecule type" value="Genomic_DNA"/>
</dbReference>
<dbReference type="AlphaFoldDB" id="A3IXL0"/>
<reference evidence="2 3" key="1">
    <citation type="submission" date="2007-03" db="EMBL/GenBank/DDBJ databases">
        <authorList>
            <person name="Stal L."/>
            <person name="Ferriera S."/>
            <person name="Johnson J."/>
            <person name="Kravitz S."/>
            <person name="Beeson K."/>
            <person name="Sutton G."/>
            <person name="Rogers Y.-H."/>
            <person name="Friedman R."/>
            <person name="Frazier M."/>
            <person name="Venter J.C."/>
        </authorList>
    </citation>
    <scope>NUCLEOTIDE SEQUENCE [LARGE SCALE GENOMIC DNA]</scope>
    <source>
        <strain evidence="2 3">CCY0110</strain>
    </source>
</reference>
<feature type="transmembrane region" description="Helical" evidence="1">
    <location>
        <begin position="54"/>
        <end position="73"/>
    </location>
</feature>
<protein>
    <submittedName>
        <fullName evidence="2">Uncharacterized protein</fullName>
    </submittedName>
</protein>
<keyword evidence="1" id="KW-1133">Transmembrane helix</keyword>
<evidence type="ECO:0000313" key="3">
    <source>
        <dbReference type="Proteomes" id="UP000003781"/>
    </source>
</evidence>
<organism evidence="2 3">
    <name type="scientific">Crocosphaera chwakensis CCY0110</name>
    <dbReference type="NCBI Taxonomy" id="391612"/>
    <lineage>
        <taxon>Bacteria</taxon>
        <taxon>Bacillati</taxon>
        <taxon>Cyanobacteriota</taxon>
        <taxon>Cyanophyceae</taxon>
        <taxon>Oscillatoriophycideae</taxon>
        <taxon>Chroococcales</taxon>
        <taxon>Aphanothecaceae</taxon>
        <taxon>Crocosphaera</taxon>
        <taxon>Crocosphaera chwakensis</taxon>
    </lineage>
</organism>
<evidence type="ECO:0000313" key="2">
    <source>
        <dbReference type="EMBL" id="EAZ88766.1"/>
    </source>
</evidence>
<keyword evidence="1" id="KW-0812">Transmembrane</keyword>
<name>A3IXL0_9CHRO</name>
<keyword evidence="1" id="KW-0472">Membrane</keyword>
<evidence type="ECO:0000256" key="1">
    <source>
        <dbReference type="SAM" id="Phobius"/>
    </source>
</evidence>
<gene>
    <name evidence="2" type="ORF">CY0110_09360</name>
</gene>
<sequence>MSDSQPSQNNKQILGTFASVLGLLGIFLYFTGWIYRWSYFSYFQLELTQLSFPLRSFLFVPIQVFVGHGWALVKTILALFLSATAIKVTLWFVEPLTVNFILPLSQPLNSISRRRKWQKLQRSLRRYAKHFHQCSPSKFIRELVSLVPTSLRKDLIIVIWLLIVLFWLARIQGWEDARRDAINQTSTLPVFTYIFPKEDLVLGRNLDDIFIDPSLEDYRFIGDLTLFDYLRGLEDNDPSLKEPRIWRLLLENNKIIYCFFGLDKTADKKQVPAVLAIKTDKKGQVMILAPSIPKVK</sequence>
<dbReference type="RefSeq" id="WP_008278120.1">
    <property type="nucleotide sequence ID" value="NZ_AAXW01000067.1"/>
</dbReference>
<accession>A3IXL0</accession>
<dbReference type="eggNOG" id="ENOG502ZHKE">
    <property type="taxonomic scope" value="Bacteria"/>
</dbReference>
<feature type="transmembrane region" description="Helical" evidence="1">
    <location>
        <begin position="12"/>
        <end position="34"/>
    </location>
</feature>
<comment type="caution">
    <text evidence="2">The sequence shown here is derived from an EMBL/GenBank/DDBJ whole genome shotgun (WGS) entry which is preliminary data.</text>
</comment>
<dbReference type="OrthoDB" id="573555at2"/>
<dbReference type="Proteomes" id="UP000003781">
    <property type="component" value="Unassembled WGS sequence"/>
</dbReference>